<keyword evidence="2" id="KW-1185">Reference proteome</keyword>
<dbReference type="Proteomes" id="UP001488805">
    <property type="component" value="Unassembled WGS sequence"/>
</dbReference>
<proteinExistence type="predicted"/>
<gene>
    <name evidence="1" type="ORF">VZT92_001242</name>
</gene>
<evidence type="ECO:0000313" key="1">
    <source>
        <dbReference type="EMBL" id="KAK9541177.1"/>
    </source>
</evidence>
<dbReference type="AlphaFoldDB" id="A0AAW1G232"/>
<accession>A0AAW1G232</accession>
<dbReference type="EMBL" id="JBCEZU010000002">
    <property type="protein sequence ID" value="KAK9541177.1"/>
    <property type="molecule type" value="Genomic_DNA"/>
</dbReference>
<sequence length="88" mass="10031">MIFEKINNPITFVKKALAAQSASRCRGSTRGQLEWVPLDTQFALLQRLVQQDERQARPLVAKRCQALAALIRLTSIAPCQGCWTYRRE</sequence>
<protein>
    <submittedName>
        <fullName evidence="1">Uncharacterized protein</fullName>
    </submittedName>
</protein>
<reference evidence="1 2" key="1">
    <citation type="journal article" date="2024" name="Genome Biol. Evol.">
        <title>Chromosome-level genome assembly of the viviparous eelpout Zoarces viviparus.</title>
        <authorList>
            <person name="Fuhrmann N."/>
            <person name="Brasseur M.V."/>
            <person name="Bakowski C.E."/>
            <person name="Podsiadlowski L."/>
            <person name="Prost S."/>
            <person name="Krehenwinkel H."/>
            <person name="Mayer C."/>
        </authorList>
    </citation>
    <scope>NUCLEOTIDE SEQUENCE [LARGE SCALE GENOMIC DNA]</scope>
    <source>
        <strain evidence="1">NO-MEL_2022_Ind0_liver</strain>
    </source>
</reference>
<organism evidence="1 2">
    <name type="scientific">Zoarces viviparus</name>
    <name type="common">Viviparous eelpout</name>
    <name type="synonym">Blennius viviparus</name>
    <dbReference type="NCBI Taxonomy" id="48416"/>
    <lineage>
        <taxon>Eukaryota</taxon>
        <taxon>Metazoa</taxon>
        <taxon>Chordata</taxon>
        <taxon>Craniata</taxon>
        <taxon>Vertebrata</taxon>
        <taxon>Euteleostomi</taxon>
        <taxon>Actinopterygii</taxon>
        <taxon>Neopterygii</taxon>
        <taxon>Teleostei</taxon>
        <taxon>Neoteleostei</taxon>
        <taxon>Acanthomorphata</taxon>
        <taxon>Eupercaria</taxon>
        <taxon>Perciformes</taxon>
        <taxon>Cottioidei</taxon>
        <taxon>Zoarcales</taxon>
        <taxon>Zoarcidae</taxon>
        <taxon>Zoarcinae</taxon>
        <taxon>Zoarces</taxon>
    </lineage>
</organism>
<comment type="caution">
    <text evidence="1">The sequence shown here is derived from an EMBL/GenBank/DDBJ whole genome shotgun (WGS) entry which is preliminary data.</text>
</comment>
<name>A0AAW1G232_ZOAVI</name>
<evidence type="ECO:0000313" key="2">
    <source>
        <dbReference type="Proteomes" id="UP001488805"/>
    </source>
</evidence>